<organism evidence="1">
    <name type="scientific">marine metagenome</name>
    <dbReference type="NCBI Taxonomy" id="408172"/>
    <lineage>
        <taxon>unclassified sequences</taxon>
        <taxon>metagenomes</taxon>
        <taxon>ecological metagenomes</taxon>
    </lineage>
</organism>
<name>A0A381VMN0_9ZZZZ</name>
<evidence type="ECO:0000313" key="1">
    <source>
        <dbReference type="EMBL" id="SVA41542.1"/>
    </source>
</evidence>
<accession>A0A381VMN0</accession>
<gene>
    <name evidence="1" type="ORF">METZ01_LOCUS94396</name>
</gene>
<dbReference type="AlphaFoldDB" id="A0A381VMN0"/>
<protein>
    <submittedName>
        <fullName evidence="1">Uncharacterized protein</fullName>
    </submittedName>
</protein>
<sequence length="96" mass="11190">MIDARREVKIKGNIEKNSTQLPAYVELRFGQLQEIEAILEHLNITLRKKRSQYLRKYLENYNKVLSSRDAEKYADGEDEIVAVGELINQVALVRNQ</sequence>
<reference evidence="1" key="1">
    <citation type="submission" date="2018-05" db="EMBL/GenBank/DDBJ databases">
        <authorList>
            <person name="Lanie J.A."/>
            <person name="Ng W.-L."/>
            <person name="Kazmierczak K.M."/>
            <person name="Andrzejewski T.M."/>
            <person name="Davidsen T.M."/>
            <person name="Wayne K.J."/>
            <person name="Tettelin H."/>
            <person name="Glass J.I."/>
            <person name="Rusch D."/>
            <person name="Podicherti R."/>
            <person name="Tsui H.-C.T."/>
            <person name="Winkler M.E."/>
        </authorList>
    </citation>
    <scope>NUCLEOTIDE SEQUENCE</scope>
</reference>
<proteinExistence type="predicted"/>
<feature type="non-terminal residue" evidence="1">
    <location>
        <position position="96"/>
    </location>
</feature>
<dbReference type="EMBL" id="UINC01009257">
    <property type="protein sequence ID" value="SVA41542.1"/>
    <property type="molecule type" value="Genomic_DNA"/>
</dbReference>